<comment type="similarity">
    <text evidence="1">Belongs to the glycosyl hydrolase 2 family.</text>
</comment>
<dbReference type="PROSITE" id="PS00608">
    <property type="entry name" value="GLYCOSYL_HYDROL_F2_2"/>
    <property type="match status" value="1"/>
</dbReference>
<evidence type="ECO:0000313" key="5">
    <source>
        <dbReference type="Proteomes" id="UP001161916"/>
    </source>
</evidence>
<reference evidence="3" key="1">
    <citation type="submission" date="2022-09" db="EMBL/GenBank/DDBJ databases">
        <authorList>
            <person name="Orihara K."/>
        </authorList>
    </citation>
    <scope>NUCLEOTIDE SEQUENCE</scope>
    <source>
        <strain evidence="4">YIT 13057</strain>
        <strain evidence="3">YIT 13062</strain>
    </source>
</reference>
<dbReference type="Proteomes" id="UP001161916">
    <property type="component" value="Unassembled WGS sequence"/>
</dbReference>
<dbReference type="GO" id="GO:0005975">
    <property type="term" value="P:carbohydrate metabolic process"/>
    <property type="evidence" value="ECO:0007669"/>
    <property type="project" value="InterPro"/>
</dbReference>
<dbReference type="InterPro" id="IPR023232">
    <property type="entry name" value="Glyco_hydro_2_AS"/>
</dbReference>
<gene>
    <name evidence="4" type="ORF">OB936_10295</name>
    <name evidence="3" type="ORF">OB951_10725</name>
</gene>
<reference evidence="3" key="2">
    <citation type="journal article" date="2023" name="Gut Microbes">
        <title>Characterization of Bifidobacterium kashiwanohense that utilizes both milk- and plant-derived oligosaccharides.</title>
        <authorList>
            <person name="Orihara K."/>
            <person name="Yahagi K."/>
            <person name="Saito Y."/>
            <person name="Watanabe Y."/>
            <person name="Sasai T."/>
            <person name="Hara T."/>
            <person name="Tsukuda N."/>
            <person name="Oki K."/>
            <person name="Fujimoto J."/>
            <person name="Matsuki T."/>
        </authorList>
    </citation>
    <scope>NUCLEOTIDE SEQUENCE</scope>
    <source>
        <strain evidence="4">YIT 13057</strain>
        <strain evidence="3">YIT 13062</strain>
    </source>
</reference>
<dbReference type="SUPFAM" id="SSF51445">
    <property type="entry name" value="(Trans)glycosidases"/>
    <property type="match status" value="1"/>
</dbReference>
<comment type="caution">
    <text evidence="3">The sequence shown here is derived from an EMBL/GenBank/DDBJ whole genome shotgun (WGS) entry which is preliminary data.</text>
</comment>
<evidence type="ECO:0000256" key="1">
    <source>
        <dbReference type="ARBA" id="ARBA00007401"/>
    </source>
</evidence>
<evidence type="ECO:0000259" key="2">
    <source>
        <dbReference type="Pfam" id="PF02836"/>
    </source>
</evidence>
<dbReference type="GO" id="GO:0019391">
    <property type="term" value="P:glucuronoside catabolic process"/>
    <property type="evidence" value="ECO:0007669"/>
    <property type="project" value="TreeGrafter"/>
</dbReference>
<dbReference type="Pfam" id="PF02836">
    <property type="entry name" value="Glyco_hydro_2_C"/>
    <property type="match status" value="1"/>
</dbReference>
<evidence type="ECO:0000313" key="4">
    <source>
        <dbReference type="EMBL" id="MDH7900569.1"/>
    </source>
</evidence>
<dbReference type="AlphaFoldDB" id="A0AA43PDR1"/>
<dbReference type="EMBL" id="JAOPMD010000031">
    <property type="protein sequence ID" value="MDH7900569.1"/>
    <property type="molecule type" value="Genomic_DNA"/>
</dbReference>
<dbReference type="PANTHER" id="PTHR10066:SF67">
    <property type="entry name" value="BETA-GLUCURONIDASE"/>
    <property type="match status" value="1"/>
</dbReference>
<accession>A0AA43PDR1</accession>
<dbReference type="GO" id="GO:0004553">
    <property type="term" value="F:hydrolase activity, hydrolyzing O-glycosyl compounds"/>
    <property type="evidence" value="ECO:0007669"/>
    <property type="project" value="InterPro"/>
</dbReference>
<dbReference type="Gene3D" id="3.20.20.80">
    <property type="entry name" value="Glycosidases"/>
    <property type="match status" value="1"/>
</dbReference>
<protein>
    <recommendedName>
        <fullName evidence="2">Glycoside hydrolase family 2 catalytic domain-containing protein</fullName>
    </recommendedName>
</protein>
<dbReference type="InterPro" id="IPR017853">
    <property type="entry name" value="GH"/>
</dbReference>
<dbReference type="Proteomes" id="UP001157379">
    <property type="component" value="Unassembled WGS sequence"/>
</dbReference>
<feature type="domain" description="Glycoside hydrolase family 2 catalytic" evidence="2">
    <location>
        <begin position="2"/>
        <end position="91"/>
    </location>
</feature>
<proteinExistence type="inferred from homology"/>
<evidence type="ECO:0000313" key="3">
    <source>
        <dbReference type="EMBL" id="MDH7891056.1"/>
    </source>
</evidence>
<dbReference type="EMBL" id="JAOPMH010000021">
    <property type="protein sequence ID" value="MDH7891056.1"/>
    <property type="molecule type" value="Genomic_DNA"/>
</dbReference>
<dbReference type="InterPro" id="IPR006103">
    <property type="entry name" value="Glyco_hydro_2_cat"/>
</dbReference>
<dbReference type="PANTHER" id="PTHR10066">
    <property type="entry name" value="BETA-GLUCURONIDASE"/>
    <property type="match status" value="1"/>
</dbReference>
<organism evidence="3 5">
    <name type="scientific">Bifidobacterium catenulatum subsp. kashiwanohense</name>
    <dbReference type="NCBI Taxonomy" id="630129"/>
    <lineage>
        <taxon>Bacteria</taxon>
        <taxon>Bacillati</taxon>
        <taxon>Actinomycetota</taxon>
        <taxon>Actinomycetes</taxon>
        <taxon>Bifidobacteriales</taxon>
        <taxon>Bifidobacteriaceae</taxon>
        <taxon>Bifidobacterium</taxon>
    </lineage>
</organism>
<name>A0AA43PDR1_9BIFI</name>
<dbReference type="RefSeq" id="WP_278669283.1">
    <property type="nucleotide sequence ID" value="NZ_JAOPLX010000024.1"/>
</dbReference>
<sequence length="108" mass="12248">MRGMIARDKNHPCVVMWSIANEPGLDGDGERPQQAYDYFRPLYELAHASDPQHRPVTLVCRQNDYTTDIAERTMDVVCINRYYGWYNLSGRIHPVAGGITPPERPSAG</sequence>